<name>A0AAW1G456_ZOAVI</name>
<evidence type="ECO:0000313" key="2">
    <source>
        <dbReference type="Proteomes" id="UP001488805"/>
    </source>
</evidence>
<comment type="caution">
    <text evidence="1">The sequence shown here is derived from an EMBL/GenBank/DDBJ whole genome shotgun (WGS) entry which is preliminary data.</text>
</comment>
<accession>A0AAW1G456</accession>
<gene>
    <name evidence="1" type="ORF">VZT92_001976</name>
</gene>
<dbReference type="AlphaFoldDB" id="A0AAW1G456"/>
<proteinExistence type="predicted"/>
<protein>
    <submittedName>
        <fullName evidence="1">Uncharacterized protein</fullName>
    </submittedName>
</protein>
<dbReference type="Proteomes" id="UP001488805">
    <property type="component" value="Unassembled WGS sequence"/>
</dbReference>
<dbReference type="EMBL" id="JBCEZU010000002">
    <property type="protein sequence ID" value="KAK9541969.1"/>
    <property type="molecule type" value="Genomic_DNA"/>
</dbReference>
<reference evidence="1 2" key="1">
    <citation type="journal article" date="2024" name="Genome Biol. Evol.">
        <title>Chromosome-level genome assembly of the viviparous eelpout Zoarces viviparus.</title>
        <authorList>
            <person name="Fuhrmann N."/>
            <person name="Brasseur M.V."/>
            <person name="Bakowski C.E."/>
            <person name="Podsiadlowski L."/>
            <person name="Prost S."/>
            <person name="Krehenwinkel H."/>
            <person name="Mayer C."/>
        </authorList>
    </citation>
    <scope>NUCLEOTIDE SEQUENCE [LARGE SCALE GENOMIC DNA]</scope>
    <source>
        <strain evidence="1">NO-MEL_2022_Ind0_liver</strain>
    </source>
</reference>
<keyword evidence="2" id="KW-1185">Reference proteome</keyword>
<evidence type="ECO:0000313" key="1">
    <source>
        <dbReference type="EMBL" id="KAK9541969.1"/>
    </source>
</evidence>
<organism evidence="1 2">
    <name type="scientific">Zoarces viviparus</name>
    <name type="common">Viviparous eelpout</name>
    <name type="synonym">Blennius viviparus</name>
    <dbReference type="NCBI Taxonomy" id="48416"/>
    <lineage>
        <taxon>Eukaryota</taxon>
        <taxon>Metazoa</taxon>
        <taxon>Chordata</taxon>
        <taxon>Craniata</taxon>
        <taxon>Vertebrata</taxon>
        <taxon>Euteleostomi</taxon>
        <taxon>Actinopterygii</taxon>
        <taxon>Neopterygii</taxon>
        <taxon>Teleostei</taxon>
        <taxon>Neoteleostei</taxon>
        <taxon>Acanthomorphata</taxon>
        <taxon>Eupercaria</taxon>
        <taxon>Perciformes</taxon>
        <taxon>Cottioidei</taxon>
        <taxon>Zoarcales</taxon>
        <taxon>Zoarcidae</taxon>
        <taxon>Zoarcinae</taxon>
        <taxon>Zoarces</taxon>
    </lineage>
</organism>
<sequence>MIGTEDIEALTQFFAELHTNDHPTQMEQLVQMLVESQRAQQEIGAAWLQQQIKASQLKEQELQQLPRPKPKAADFIPKLGETDNVEAFMHLKLQPLGRSVQRQSGLDPWLLFYQVRHLKLIKM</sequence>